<accession>A0A452FB68</accession>
<proteinExistence type="predicted"/>
<reference evidence="2 3" key="1">
    <citation type="submission" date="2016-04" db="EMBL/GenBank/DDBJ databases">
        <title>Polished mammalian reference genomes with single-molecule sequencing and chromosome conformation capture applied to the Capra hircus genome.</title>
        <authorList>
            <person name="Bickhart D.M."/>
            <person name="Koren S."/>
            <person name="Rosen B."/>
            <person name="Hastie A."/>
            <person name="Liachko I."/>
            <person name="Sullivan S.T."/>
            <person name="Burton J."/>
            <person name="Sayre B.L."/>
            <person name="Huson H.J."/>
            <person name="Lee J."/>
            <person name="Lam E."/>
            <person name="Kelley C.M."/>
            <person name="Hutchison J.L."/>
            <person name="Zhou Y."/>
            <person name="Sun J."/>
            <person name="Crisa A."/>
            <person name="Schwartz J.C."/>
            <person name="Hammond J.A."/>
            <person name="Schroeder S.G."/>
            <person name="Liu G.E."/>
            <person name="Dunham M."/>
            <person name="Shendure J."/>
            <person name="Sonstegard T.S."/>
            <person name="Phillippy A.M."/>
            <person name="Van Tassell C.P."/>
            <person name="Smith T.P."/>
        </authorList>
    </citation>
    <scope>NUCLEOTIDE SEQUENCE [LARGE SCALE GENOMIC DNA]</scope>
</reference>
<dbReference type="PANTHER" id="PTHR10682:SF9">
    <property type="entry name" value="POLY(A) POLYMERASE ALPHA"/>
    <property type="match status" value="1"/>
</dbReference>
<keyword evidence="3" id="KW-1185">Reference proteome</keyword>
<dbReference type="AlphaFoldDB" id="A0A452FB68"/>
<reference evidence="2" key="2">
    <citation type="submission" date="2025-08" db="UniProtKB">
        <authorList>
            <consortium name="Ensembl"/>
        </authorList>
    </citation>
    <scope>IDENTIFICATION</scope>
</reference>
<dbReference type="Pfam" id="PF20750">
    <property type="entry name" value="PAP_NTPase"/>
    <property type="match status" value="1"/>
</dbReference>
<evidence type="ECO:0000259" key="1">
    <source>
        <dbReference type="Pfam" id="PF20750"/>
    </source>
</evidence>
<dbReference type="GeneTree" id="ENSGT00940000154598"/>
<dbReference type="OMA" id="HYDIASH"/>
<sequence length="224" mass="25508">MLFPVTTQTQPPRKHWDITSPVSLDARKKTDCLLEQKLVETLLKPFGVLGQEDKLQRRILIWGKLNNLVKECIREINESKNLPQSVVENVDGKIFTFGSYRLGVHAKRTDIDACVLIASRHLKLQEEVKDLRAVEEAFVKVIKLCFDGIGTDISFARFALQTIPEDLDLRADSLLKNVDIRCIRSLQGSHLCIKYSFDTSNFLEDISSLSCSIVFLYFFALMAD</sequence>
<dbReference type="STRING" id="9925.ENSCHIP00000021509"/>
<dbReference type="PANTHER" id="PTHR10682">
    <property type="entry name" value="POLY A POLYMERASE"/>
    <property type="match status" value="1"/>
</dbReference>
<dbReference type="GO" id="GO:0005634">
    <property type="term" value="C:nucleus"/>
    <property type="evidence" value="ECO:0007669"/>
    <property type="project" value="TreeGrafter"/>
</dbReference>
<dbReference type="InterPro" id="IPR048840">
    <property type="entry name" value="PolA_pol_NTPase"/>
</dbReference>
<dbReference type="InterPro" id="IPR043519">
    <property type="entry name" value="NT_sf"/>
</dbReference>
<dbReference type="Gene3D" id="3.30.460.10">
    <property type="entry name" value="Beta Polymerase, domain 2"/>
    <property type="match status" value="1"/>
</dbReference>
<reference evidence="2" key="3">
    <citation type="submission" date="2025-09" db="UniProtKB">
        <authorList>
            <consortium name="Ensembl"/>
        </authorList>
    </citation>
    <scope>IDENTIFICATION</scope>
</reference>
<dbReference type="Proteomes" id="UP000291000">
    <property type="component" value="Chromosome 20"/>
</dbReference>
<protein>
    <recommendedName>
        <fullName evidence="1">Poly(A) polymerase nucleotidyltransferase domain-containing protein</fullName>
    </recommendedName>
</protein>
<dbReference type="Ensembl" id="ENSCHIT00000029357.1">
    <property type="protein sequence ID" value="ENSCHIP00000021509.1"/>
    <property type="gene ID" value="ENSCHIG00000019812.1"/>
</dbReference>
<dbReference type="SUPFAM" id="SSF81301">
    <property type="entry name" value="Nucleotidyltransferase"/>
    <property type="match status" value="1"/>
</dbReference>
<evidence type="ECO:0000313" key="3">
    <source>
        <dbReference type="Proteomes" id="UP000291000"/>
    </source>
</evidence>
<dbReference type="EMBL" id="LWLT01000017">
    <property type="status" value="NOT_ANNOTATED_CDS"/>
    <property type="molecule type" value="Genomic_DNA"/>
</dbReference>
<evidence type="ECO:0000313" key="2">
    <source>
        <dbReference type="Ensembl" id="ENSCHIP00000021509.1"/>
    </source>
</evidence>
<feature type="domain" description="Poly(A) polymerase nucleotidyltransferase" evidence="1">
    <location>
        <begin position="18"/>
        <end position="189"/>
    </location>
</feature>
<name>A0A452FB68_CAPHI</name>
<organism evidence="2 3">
    <name type="scientific">Capra hircus</name>
    <name type="common">Goat</name>
    <dbReference type="NCBI Taxonomy" id="9925"/>
    <lineage>
        <taxon>Eukaryota</taxon>
        <taxon>Metazoa</taxon>
        <taxon>Chordata</taxon>
        <taxon>Craniata</taxon>
        <taxon>Vertebrata</taxon>
        <taxon>Euteleostomi</taxon>
        <taxon>Mammalia</taxon>
        <taxon>Eutheria</taxon>
        <taxon>Laurasiatheria</taxon>
        <taxon>Artiodactyla</taxon>
        <taxon>Ruminantia</taxon>
        <taxon>Pecora</taxon>
        <taxon>Bovidae</taxon>
        <taxon>Caprinae</taxon>
        <taxon>Capra</taxon>
    </lineage>
</organism>
<dbReference type="GO" id="GO:1990817">
    <property type="term" value="F:poly(A) RNA polymerase activity"/>
    <property type="evidence" value="ECO:0007669"/>
    <property type="project" value="TreeGrafter"/>
</dbReference>